<accession>A0A7K3M6N8</accession>
<dbReference type="PANTHER" id="PTHR10302">
    <property type="entry name" value="SINGLE-STRANDED DNA-BINDING PROTEIN"/>
    <property type="match status" value="1"/>
</dbReference>
<sequence>MAAATLTVTGNIATKVARERKKDTGEPWVHFRIACNERRYDSRTGTWLDGEPSFYTVVCWQSQLAKNADASLKKGDPVIVHGKVKVREWRDDNNVQRYTTEITATSIGHDLFRGVSAFHKNLRASQSSPDAEEVKEKLSTYVVDANGVDRASGEVVPALASTDDSEWAERNAAGWATPEADDATLGAGVNSAEPGAGAAPQSGPDEESESGDDESGELAGVGLAA</sequence>
<dbReference type="EMBL" id="WLZY01000006">
    <property type="protein sequence ID" value="NDL58984.1"/>
    <property type="molecule type" value="Genomic_DNA"/>
</dbReference>
<evidence type="ECO:0000256" key="2">
    <source>
        <dbReference type="PROSITE-ProRule" id="PRU00252"/>
    </source>
</evidence>
<organism evidence="5 6">
    <name type="scientific">Phytoactinopolyspora mesophila</name>
    <dbReference type="NCBI Taxonomy" id="2650750"/>
    <lineage>
        <taxon>Bacteria</taxon>
        <taxon>Bacillati</taxon>
        <taxon>Actinomycetota</taxon>
        <taxon>Actinomycetes</taxon>
        <taxon>Jiangellales</taxon>
        <taxon>Jiangellaceae</taxon>
        <taxon>Phytoactinopolyspora</taxon>
    </lineage>
</organism>
<reference evidence="5 6" key="1">
    <citation type="submission" date="2019-11" db="EMBL/GenBank/DDBJ databases">
        <authorList>
            <person name="Li X.-J."/>
            <person name="Feng X.-M."/>
        </authorList>
    </citation>
    <scope>NUCLEOTIDE SEQUENCE [LARGE SCALE GENOMIC DNA]</scope>
    <source>
        <strain evidence="5 6">XMNu-373</strain>
    </source>
</reference>
<gene>
    <name evidence="5" type="primary">ssb</name>
    <name evidence="5" type="ORF">F7O44_18110</name>
</gene>
<keyword evidence="1 2" id="KW-0238">DNA-binding</keyword>
<dbReference type="NCBIfam" id="TIGR00621">
    <property type="entry name" value="ssb"/>
    <property type="match status" value="1"/>
</dbReference>
<proteinExistence type="predicted"/>
<evidence type="ECO:0000256" key="4">
    <source>
        <dbReference type="SAM" id="MobiDB-lite"/>
    </source>
</evidence>
<dbReference type="RefSeq" id="WP_162451682.1">
    <property type="nucleotide sequence ID" value="NZ_WLZY01000006.1"/>
</dbReference>
<comment type="caution">
    <text evidence="5">The sequence shown here is derived from an EMBL/GenBank/DDBJ whole genome shotgun (WGS) entry which is preliminary data.</text>
</comment>
<protein>
    <recommendedName>
        <fullName evidence="3">Single-stranded DNA-binding protein</fullName>
    </recommendedName>
</protein>
<evidence type="ECO:0000313" key="6">
    <source>
        <dbReference type="Proteomes" id="UP000460435"/>
    </source>
</evidence>
<dbReference type="GO" id="GO:0009295">
    <property type="term" value="C:nucleoid"/>
    <property type="evidence" value="ECO:0007669"/>
    <property type="project" value="TreeGrafter"/>
</dbReference>
<dbReference type="Pfam" id="PF00436">
    <property type="entry name" value="SSB"/>
    <property type="match status" value="1"/>
</dbReference>
<dbReference type="GO" id="GO:0003697">
    <property type="term" value="F:single-stranded DNA binding"/>
    <property type="evidence" value="ECO:0007669"/>
    <property type="project" value="InterPro"/>
</dbReference>
<evidence type="ECO:0000313" key="5">
    <source>
        <dbReference type="EMBL" id="NDL58984.1"/>
    </source>
</evidence>
<dbReference type="SUPFAM" id="SSF50249">
    <property type="entry name" value="Nucleic acid-binding proteins"/>
    <property type="match status" value="1"/>
</dbReference>
<dbReference type="AlphaFoldDB" id="A0A7K3M6N8"/>
<feature type="compositionally biased region" description="Acidic residues" evidence="4">
    <location>
        <begin position="204"/>
        <end position="216"/>
    </location>
</feature>
<name>A0A7K3M6N8_9ACTN</name>
<dbReference type="PROSITE" id="PS50935">
    <property type="entry name" value="SSB"/>
    <property type="match status" value="1"/>
</dbReference>
<evidence type="ECO:0000256" key="1">
    <source>
        <dbReference type="ARBA" id="ARBA00023125"/>
    </source>
</evidence>
<dbReference type="InterPro" id="IPR011344">
    <property type="entry name" value="ssDNA-bd"/>
</dbReference>
<dbReference type="PANTHER" id="PTHR10302:SF27">
    <property type="entry name" value="SINGLE-STRANDED DNA-BINDING PROTEIN"/>
    <property type="match status" value="1"/>
</dbReference>
<keyword evidence="6" id="KW-1185">Reference proteome</keyword>
<evidence type="ECO:0000256" key="3">
    <source>
        <dbReference type="RuleBase" id="RU000524"/>
    </source>
</evidence>
<dbReference type="Gene3D" id="2.40.50.140">
    <property type="entry name" value="Nucleic acid-binding proteins"/>
    <property type="match status" value="1"/>
</dbReference>
<dbReference type="CDD" id="cd04496">
    <property type="entry name" value="SSB_OBF"/>
    <property type="match status" value="1"/>
</dbReference>
<dbReference type="InterPro" id="IPR000424">
    <property type="entry name" value="Primosome_PriB/ssb"/>
</dbReference>
<dbReference type="InterPro" id="IPR012340">
    <property type="entry name" value="NA-bd_OB-fold"/>
</dbReference>
<dbReference type="Proteomes" id="UP000460435">
    <property type="component" value="Unassembled WGS sequence"/>
</dbReference>
<dbReference type="GO" id="GO:0006260">
    <property type="term" value="P:DNA replication"/>
    <property type="evidence" value="ECO:0007669"/>
    <property type="project" value="InterPro"/>
</dbReference>
<feature type="region of interest" description="Disordered" evidence="4">
    <location>
        <begin position="154"/>
        <end position="225"/>
    </location>
</feature>